<comment type="caution">
    <text evidence="3">The sequence shown here is derived from an EMBL/GenBank/DDBJ whole genome shotgun (WGS) entry which is preliminary data.</text>
</comment>
<evidence type="ECO:0000313" key="3">
    <source>
        <dbReference type="EMBL" id="GAT31743.1"/>
    </source>
</evidence>
<name>A0A146G2M6_TERSA</name>
<dbReference type="STRING" id="690879.TSACC_2137"/>
<dbReference type="OrthoDB" id="182963at2"/>
<proteinExistence type="predicted"/>
<keyword evidence="4" id="KW-1185">Reference proteome</keyword>
<evidence type="ECO:0000256" key="1">
    <source>
        <dbReference type="ARBA" id="ARBA00022676"/>
    </source>
</evidence>
<dbReference type="AlphaFoldDB" id="A0A146G2M6"/>
<dbReference type="GO" id="GO:0005829">
    <property type="term" value="C:cytosol"/>
    <property type="evidence" value="ECO:0007669"/>
    <property type="project" value="TreeGrafter"/>
</dbReference>
<dbReference type="InterPro" id="IPR002201">
    <property type="entry name" value="Glyco_trans_9"/>
</dbReference>
<sequence>MRPRLLVLELHHLGDAVLAIPFLREAAERYEVAAYVTPSTAGMLRTFLPDLQIFEAAEGWKARWRQCRTQLRAWEPDATVSAWSDTRVHIAARLTRARRRIGFPVSKVNYYATHLGWRLRRLWAGWVIEFAALFIGDPLLTENVFRDPESRHLENWVQLAKRLGFSLPLRTPWFPWKSSELPGDAQKLIREAKAAGKPVWALHAGGRLPTKRWPVKRYVAILQEFFATRDLPVLIIQGPDTTIPMPQASSQVMVETTSHRELADLLSGIDYLLANDSYSGHLAAALGKPVVTIFGSGNPAWFAPFGDRNQVVWKDTCPYHPCIDRCQMPSYVCLASVSESEVLSALSEISDKTTS</sequence>
<reference evidence="4" key="1">
    <citation type="journal article" date="2017" name="Genome Announc.">
        <title>Draft Genome Sequence of Terrimicrobium sacchariphilum NM-5T, a Facultative Anaerobic Soil Bacterium of the Class Spartobacteria.</title>
        <authorList>
            <person name="Qiu Y.L."/>
            <person name="Tourlousse D.M."/>
            <person name="Matsuura N."/>
            <person name="Ohashi A."/>
            <person name="Sekiguchi Y."/>
        </authorList>
    </citation>
    <scope>NUCLEOTIDE SEQUENCE [LARGE SCALE GENOMIC DNA]</scope>
    <source>
        <strain evidence="4">NM-5</strain>
    </source>
</reference>
<evidence type="ECO:0000313" key="4">
    <source>
        <dbReference type="Proteomes" id="UP000076023"/>
    </source>
</evidence>
<dbReference type="RefSeq" id="WP_075077628.1">
    <property type="nucleotide sequence ID" value="NZ_BDCO01000002.1"/>
</dbReference>
<keyword evidence="2 3" id="KW-0808">Transferase</keyword>
<dbReference type="SUPFAM" id="SSF53756">
    <property type="entry name" value="UDP-Glycosyltransferase/glycogen phosphorylase"/>
    <property type="match status" value="1"/>
</dbReference>
<gene>
    <name evidence="3" type="ORF">TSACC_2137</name>
</gene>
<keyword evidence="1" id="KW-0328">Glycosyltransferase</keyword>
<dbReference type="CDD" id="cd03789">
    <property type="entry name" value="GT9_LPS_heptosyltransferase"/>
    <property type="match status" value="1"/>
</dbReference>
<protein>
    <submittedName>
        <fullName evidence="3">ADP-heptose:LPS heptosyltransferase</fullName>
    </submittedName>
</protein>
<accession>A0A146G2M6</accession>
<dbReference type="PANTHER" id="PTHR30160:SF1">
    <property type="entry name" value="LIPOPOLYSACCHARIDE 1,2-N-ACETYLGLUCOSAMINETRANSFERASE-RELATED"/>
    <property type="match status" value="1"/>
</dbReference>
<dbReference type="GO" id="GO:0009244">
    <property type="term" value="P:lipopolysaccharide core region biosynthetic process"/>
    <property type="evidence" value="ECO:0007669"/>
    <property type="project" value="TreeGrafter"/>
</dbReference>
<dbReference type="Pfam" id="PF01075">
    <property type="entry name" value="Glyco_transf_9"/>
    <property type="match status" value="1"/>
</dbReference>
<dbReference type="InParanoid" id="A0A146G2M6"/>
<organism evidence="3 4">
    <name type="scientific">Terrimicrobium sacchariphilum</name>
    <dbReference type="NCBI Taxonomy" id="690879"/>
    <lineage>
        <taxon>Bacteria</taxon>
        <taxon>Pseudomonadati</taxon>
        <taxon>Verrucomicrobiota</taxon>
        <taxon>Terrimicrobiia</taxon>
        <taxon>Terrimicrobiales</taxon>
        <taxon>Terrimicrobiaceae</taxon>
        <taxon>Terrimicrobium</taxon>
    </lineage>
</organism>
<dbReference type="Gene3D" id="3.40.50.2000">
    <property type="entry name" value="Glycogen Phosphorylase B"/>
    <property type="match status" value="2"/>
</dbReference>
<dbReference type="EMBL" id="BDCO01000002">
    <property type="protein sequence ID" value="GAT31743.1"/>
    <property type="molecule type" value="Genomic_DNA"/>
</dbReference>
<evidence type="ECO:0000256" key="2">
    <source>
        <dbReference type="ARBA" id="ARBA00022679"/>
    </source>
</evidence>
<dbReference type="Proteomes" id="UP000076023">
    <property type="component" value="Unassembled WGS sequence"/>
</dbReference>
<dbReference type="InterPro" id="IPR051199">
    <property type="entry name" value="LPS_LOS_Heptosyltrfase"/>
</dbReference>
<dbReference type="PANTHER" id="PTHR30160">
    <property type="entry name" value="TETRAACYLDISACCHARIDE 4'-KINASE-RELATED"/>
    <property type="match status" value="1"/>
</dbReference>
<dbReference type="GO" id="GO:0008713">
    <property type="term" value="F:ADP-heptose-lipopolysaccharide heptosyltransferase activity"/>
    <property type="evidence" value="ECO:0007669"/>
    <property type="project" value="TreeGrafter"/>
</dbReference>